<gene>
    <name evidence="4" type="ORF">AM587_10001927</name>
</gene>
<feature type="compositionally biased region" description="Low complexity" evidence="2">
    <location>
        <begin position="94"/>
        <end position="103"/>
    </location>
</feature>
<feature type="compositionally biased region" description="Low complexity" evidence="2">
    <location>
        <begin position="15"/>
        <end position="32"/>
    </location>
</feature>
<dbReference type="AlphaFoldDB" id="A0A0W8CGG0"/>
<dbReference type="PROSITE" id="PS50966">
    <property type="entry name" value="ZF_SWIM"/>
    <property type="match status" value="1"/>
</dbReference>
<evidence type="ECO:0000313" key="4">
    <source>
        <dbReference type="EMBL" id="KUF83215.1"/>
    </source>
</evidence>
<sequence length="601" mass="68499">MPPKKPNKTLVDESTATAAADYTAPDDPIPTAISLVSDSPSTTKHMRSTRSTSTPKSVGYESPLKKLRKTMGQHTPRKIIDTIDREQQAPEPLRQQQREFQAAQRDDPFETNQYLITHSLYEVSPDDPHLPAPEHHVAYATMFKAVRNYASVFFSIDLVLSFGSLDRSQCIASAFREVLPNIRLLNCYPHLARKRGASDKVGLLTKKSFYDDDVAVNIRYLSVARSEEQFKALPRLFVDYWRSEGEVGYANWFEDTYLGSTWMFWYYQSAIPCVCNSLCYAVTNALESHHSTIKKTCVASLRSSTSVVLNDGIPSILFHEASQLFQQSLYHFSEGLLCSESVENAQRLLDNKKNYYKLKVPVTRVLFDVLSNATKFLKSSKNVNRSDLDRRRAQRYLNSLEGKLPEDVTVRNAERYCLSIHQVKLLHVEPVTDFIPSARITIEQIQSVRRKYVCDCIMFAQTGWQCSHVFAAMVLQEEVSLKRLLSALPTRKASGGQRKAKSCLAKDKADHQFSVNTLIKQHLEKPMSPIHWQVMRDFEVTTKANTTKLESFCGTVESWGDDDGVYYWTVEFPKRKQKLRVECQELAECIHEAYVPGNIKA</sequence>
<organism evidence="4 5">
    <name type="scientific">Phytophthora nicotianae</name>
    <name type="common">Potato buckeye rot agent</name>
    <name type="synonym">Phytophthora parasitica</name>
    <dbReference type="NCBI Taxonomy" id="4792"/>
    <lineage>
        <taxon>Eukaryota</taxon>
        <taxon>Sar</taxon>
        <taxon>Stramenopiles</taxon>
        <taxon>Oomycota</taxon>
        <taxon>Peronosporomycetes</taxon>
        <taxon>Peronosporales</taxon>
        <taxon>Peronosporaceae</taxon>
        <taxon>Phytophthora</taxon>
    </lineage>
</organism>
<protein>
    <recommendedName>
        <fullName evidence="3">SWIM-type domain-containing protein</fullName>
    </recommendedName>
</protein>
<name>A0A0W8CGG0_PHYNI</name>
<dbReference type="EMBL" id="LNFO01003349">
    <property type="protein sequence ID" value="KUF83215.1"/>
    <property type="molecule type" value="Genomic_DNA"/>
</dbReference>
<feature type="region of interest" description="Disordered" evidence="2">
    <location>
        <begin position="84"/>
        <end position="106"/>
    </location>
</feature>
<comment type="caution">
    <text evidence="4">The sequence shown here is derived from an EMBL/GenBank/DDBJ whole genome shotgun (WGS) entry which is preliminary data.</text>
</comment>
<keyword evidence="1" id="KW-0862">Zinc</keyword>
<dbReference type="Proteomes" id="UP000052943">
    <property type="component" value="Unassembled WGS sequence"/>
</dbReference>
<accession>A0A0W8CGG0</accession>
<evidence type="ECO:0000256" key="2">
    <source>
        <dbReference type="SAM" id="MobiDB-lite"/>
    </source>
</evidence>
<evidence type="ECO:0000256" key="1">
    <source>
        <dbReference type="PROSITE-ProRule" id="PRU00325"/>
    </source>
</evidence>
<proteinExistence type="predicted"/>
<feature type="region of interest" description="Disordered" evidence="2">
    <location>
        <begin position="1"/>
        <end position="60"/>
    </location>
</feature>
<dbReference type="InterPro" id="IPR007527">
    <property type="entry name" value="Znf_SWIM"/>
</dbReference>
<feature type="compositionally biased region" description="Polar residues" evidence="2">
    <location>
        <begin position="34"/>
        <end position="56"/>
    </location>
</feature>
<evidence type="ECO:0000313" key="5">
    <source>
        <dbReference type="Proteomes" id="UP000052943"/>
    </source>
</evidence>
<keyword evidence="1" id="KW-0479">Metal-binding</keyword>
<reference evidence="4 5" key="1">
    <citation type="submission" date="2015-11" db="EMBL/GenBank/DDBJ databases">
        <title>Genomes and virulence difference between two physiological races of Phytophthora nicotianae.</title>
        <authorList>
            <person name="Liu H."/>
            <person name="Ma X."/>
            <person name="Yu H."/>
            <person name="Fang D."/>
            <person name="Li Y."/>
            <person name="Wang X."/>
            <person name="Wang W."/>
            <person name="Dong Y."/>
            <person name="Xiao B."/>
        </authorList>
    </citation>
    <scope>NUCLEOTIDE SEQUENCE [LARGE SCALE GENOMIC DNA]</scope>
    <source>
        <strain evidence="5">race 0</strain>
    </source>
</reference>
<evidence type="ECO:0000259" key="3">
    <source>
        <dbReference type="PROSITE" id="PS50966"/>
    </source>
</evidence>
<feature type="domain" description="SWIM-type" evidence="3">
    <location>
        <begin position="438"/>
        <end position="477"/>
    </location>
</feature>
<keyword evidence="1" id="KW-0863">Zinc-finger</keyword>
<dbReference type="GO" id="GO:0008270">
    <property type="term" value="F:zinc ion binding"/>
    <property type="evidence" value="ECO:0007669"/>
    <property type="project" value="UniProtKB-KW"/>
</dbReference>